<evidence type="ECO:0000256" key="7">
    <source>
        <dbReference type="HAMAP-Rule" id="MF_00323"/>
    </source>
</evidence>
<comment type="function">
    <text evidence="7 8">Catalyzes the ferrous insertion into protoporphyrin IX.</text>
</comment>
<comment type="catalytic activity">
    <reaction evidence="7 8">
        <text>heme b + 2 H(+) = protoporphyrin IX + Fe(2+)</text>
        <dbReference type="Rhea" id="RHEA:22584"/>
        <dbReference type="ChEBI" id="CHEBI:15378"/>
        <dbReference type="ChEBI" id="CHEBI:29033"/>
        <dbReference type="ChEBI" id="CHEBI:57306"/>
        <dbReference type="ChEBI" id="CHEBI:60344"/>
        <dbReference type="EC" id="4.98.1.1"/>
    </reaction>
</comment>
<dbReference type="PANTHER" id="PTHR11108">
    <property type="entry name" value="FERROCHELATASE"/>
    <property type="match status" value="1"/>
</dbReference>
<comment type="subcellular location">
    <subcellularLocation>
        <location evidence="7 8">Cytoplasm</location>
    </subcellularLocation>
</comment>
<evidence type="ECO:0000256" key="8">
    <source>
        <dbReference type="RuleBase" id="RU000607"/>
    </source>
</evidence>
<gene>
    <name evidence="7" type="primary">hemH</name>
    <name evidence="9" type="ORF">TAGGR_1183</name>
</gene>
<dbReference type="PANTHER" id="PTHR11108:SF1">
    <property type="entry name" value="FERROCHELATASE, MITOCHONDRIAL"/>
    <property type="match status" value="1"/>
</dbReference>
<proteinExistence type="inferred from homology"/>
<keyword evidence="4 7" id="KW-0456">Lyase</keyword>
<dbReference type="InterPro" id="IPR001015">
    <property type="entry name" value="Ferrochelatase"/>
</dbReference>
<dbReference type="GO" id="GO:0005737">
    <property type="term" value="C:cytoplasm"/>
    <property type="evidence" value="ECO:0007669"/>
    <property type="project" value="UniProtKB-SubCell"/>
</dbReference>
<dbReference type="SUPFAM" id="SSF53800">
    <property type="entry name" value="Chelatase"/>
    <property type="match status" value="1"/>
</dbReference>
<evidence type="ECO:0000256" key="5">
    <source>
        <dbReference type="ARBA" id="ARBA00023244"/>
    </source>
</evidence>
<dbReference type="GO" id="GO:0004325">
    <property type="term" value="F:ferrochelatase activity"/>
    <property type="evidence" value="ECO:0007669"/>
    <property type="project" value="UniProtKB-UniRule"/>
</dbReference>
<name>A0A0U9HUH1_9BACT</name>
<comment type="caution">
    <text evidence="9">The sequence shown here is derived from an EMBL/GenBank/DDBJ whole genome shotgun (WGS) entry which is preliminary data.</text>
</comment>
<evidence type="ECO:0000313" key="10">
    <source>
        <dbReference type="Proteomes" id="UP000054976"/>
    </source>
</evidence>
<sequence length="312" mass="35562">MDSKIGVLLLNMGGPDSLSAIKPFLYNLFSDPYIVNFGFMQKPLAWLISNLRSGKIKKAYEKIGGKSPLKEITEAQARALEEALGDNFKVLVGMRYWHPFIEEALQDFLKLKIKKVVAISLYPQFCRATTLSVCEKFKELADGYFDFKIIKSWCDYPLFIEAWVENIERSLKKLGNDCFLLFSAHGIPISLHKKGDPYISEVERTVKAITNRMNLKQFKICYQSRTGPVKWVEPSTDEVIKDLSKEGIKKILIIPVSFVSDHIETLYEIDFVYKKMAEESGVKLYRVDSLNTSSKFIEALKNLVLESLEGGS</sequence>
<dbReference type="HAMAP" id="MF_00323">
    <property type="entry name" value="Ferrochelatase"/>
    <property type="match status" value="1"/>
</dbReference>
<dbReference type="AlphaFoldDB" id="A0A0U9HUH1"/>
<keyword evidence="5 7" id="KW-0627">Porphyrin biosynthesis</keyword>
<keyword evidence="2 7" id="KW-0408">Iron</keyword>
<dbReference type="Pfam" id="PF00762">
    <property type="entry name" value="Ferrochelatase"/>
    <property type="match status" value="1"/>
</dbReference>
<comment type="pathway">
    <text evidence="7 8">Porphyrin-containing compound metabolism; protoheme biosynthesis; protoheme from protoporphyrin-IX: step 1/1.</text>
</comment>
<dbReference type="InterPro" id="IPR019772">
    <property type="entry name" value="Ferrochelatase_AS"/>
</dbReference>
<keyword evidence="7" id="KW-0479">Metal-binding</keyword>
<feature type="binding site" evidence="7">
    <location>
        <position position="264"/>
    </location>
    <ligand>
        <name>Fe(2+)</name>
        <dbReference type="ChEBI" id="CHEBI:29033"/>
    </ligand>
</feature>
<dbReference type="Proteomes" id="UP000054976">
    <property type="component" value="Unassembled WGS sequence"/>
</dbReference>
<dbReference type="UniPathway" id="UPA00252">
    <property type="reaction ID" value="UER00325"/>
</dbReference>
<evidence type="ECO:0000256" key="6">
    <source>
        <dbReference type="ARBA" id="ARBA00024536"/>
    </source>
</evidence>
<comment type="catalytic activity">
    <reaction evidence="6">
        <text>Fe-coproporphyrin III + 2 H(+) = coproporphyrin III + Fe(2+)</text>
        <dbReference type="Rhea" id="RHEA:49572"/>
        <dbReference type="ChEBI" id="CHEBI:15378"/>
        <dbReference type="ChEBI" id="CHEBI:29033"/>
        <dbReference type="ChEBI" id="CHEBI:68438"/>
        <dbReference type="ChEBI" id="CHEBI:131725"/>
        <dbReference type="EC" id="4.99.1.9"/>
    </reaction>
    <physiologicalReaction direction="right-to-left" evidence="6">
        <dbReference type="Rhea" id="RHEA:49574"/>
    </physiologicalReaction>
</comment>
<evidence type="ECO:0000256" key="2">
    <source>
        <dbReference type="ARBA" id="ARBA00023004"/>
    </source>
</evidence>
<reference evidence="10" key="1">
    <citation type="submission" date="2016-01" db="EMBL/GenBank/DDBJ databases">
        <title>Draft genome sequence of Thermodesulfovibrio aggregans strain TGE-P1.</title>
        <authorList>
            <person name="Sekiguchi Y."/>
            <person name="Ohashi A."/>
            <person name="Matsuura N."/>
            <person name="Tourlousse M.D."/>
        </authorList>
    </citation>
    <scope>NUCLEOTIDE SEQUENCE [LARGE SCALE GENOMIC DNA]</scope>
    <source>
        <strain evidence="10">TGE-P1</strain>
    </source>
</reference>
<dbReference type="Gene3D" id="3.40.50.1400">
    <property type="match status" value="2"/>
</dbReference>
<dbReference type="RefSeq" id="WP_059175500.1">
    <property type="nucleotide sequence ID" value="NZ_BCNO01000001.1"/>
</dbReference>
<dbReference type="GO" id="GO:0006783">
    <property type="term" value="P:heme biosynthetic process"/>
    <property type="evidence" value="ECO:0007669"/>
    <property type="project" value="UniProtKB-UniRule"/>
</dbReference>
<accession>A0A0U9HUH1</accession>
<dbReference type="InterPro" id="IPR033659">
    <property type="entry name" value="Ferrochelatase_N"/>
</dbReference>
<dbReference type="InterPro" id="IPR033644">
    <property type="entry name" value="Ferrochelatase_C"/>
</dbReference>
<evidence type="ECO:0000256" key="4">
    <source>
        <dbReference type="ARBA" id="ARBA00023239"/>
    </source>
</evidence>
<dbReference type="EC" id="4.98.1.1" evidence="7 8"/>
<organism evidence="9 10">
    <name type="scientific">Thermodesulfovibrio aggregans</name>
    <dbReference type="NCBI Taxonomy" id="86166"/>
    <lineage>
        <taxon>Bacteria</taxon>
        <taxon>Pseudomonadati</taxon>
        <taxon>Nitrospirota</taxon>
        <taxon>Thermodesulfovibrionia</taxon>
        <taxon>Thermodesulfovibrionales</taxon>
        <taxon>Thermodesulfovibrionaceae</taxon>
        <taxon>Thermodesulfovibrio</taxon>
    </lineage>
</organism>
<dbReference type="FunFam" id="3.40.50.1400:FF:000006">
    <property type="entry name" value="Ferrochelatase"/>
    <property type="match status" value="1"/>
</dbReference>
<evidence type="ECO:0000313" key="9">
    <source>
        <dbReference type="EMBL" id="GAQ94015.1"/>
    </source>
</evidence>
<dbReference type="OrthoDB" id="9809741at2"/>
<keyword evidence="10" id="KW-1185">Reference proteome</keyword>
<dbReference type="NCBIfam" id="TIGR00109">
    <property type="entry name" value="hemH"/>
    <property type="match status" value="1"/>
</dbReference>
<dbReference type="PROSITE" id="PS00534">
    <property type="entry name" value="FERROCHELATASE"/>
    <property type="match status" value="1"/>
</dbReference>
<dbReference type="CDD" id="cd00419">
    <property type="entry name" value="Ferrochelatase_C"/>
    <property type="match status" value="1"/>
</dbReference>
<keyword evidence="3 7" id="KW-0350">Heme biosynthesis</keyword>
<comment type="similarity">
    <text evidence="1 7 8">Belongs to the ferrochelatase family.</text>
</comment>
<evidence type="ECO:0000256" key="3">
    <source>
        <dbReference type="ARBA" id="ARBA00023133"/>
    </source>
</evidence>
<dbReference type="EMBL" id="BCNO01000001">
    <property type="protein sequence ID" value="GAQ94015.1"/>
    <property type="molecule type" value="Genomic_DNA"/>
</dbReference>
<protein>
    <recommendedName>
        <fullName evidence="7 8">Ferrochelatase</fullName>
        <ecNumber evidence="7 8">4.98.1.1</ecNumber>
    </recommendedName>
    <alternativeName>
        <fullName evidence="7">Heme synthase</fullName>
    </alternativeName>
    <alternativeName>
        <fullName evidence="7">Protoheme ferro-lyase</fullName>
    </alternativeName>
</protein>
<dbReference type="GO" id="GO:0046872">
    <property type="term" value="F:metal ion binding"/>
    <property type="evidence" value="ECO:0007669"/>
    <property type="project" value="UniProtKB-KW"/>
</dbReference>
<keyword evidence="7 8" id="KW-0963">Cytoplasm</keyword>
<feature type="binding site" evidence="7">
    <location>
        <position position="185"/>
    </location>
    <ligand>
        <name>Fe(2+)</name>
        <dbReference type="ChEBI" id="CHEBI:29033"/>
    </ligand>
</feature>
<dbReference type="STRING" id="86166.TAGGR_1183"/>
<evidence type="ECO:0000256" key="1">
    <source>
        <dbReference type="ARBA" id="ARBA00007718"/>
    </source>
</evidence>
<dbReference type="CDD" id="cd03411">
    <property type="entry name" value="Ferrochelatase_N"/>
    <property type="match status" value="1"/>
</dbReference>